<sequence>MESQIYIELKKALHQSLLEFIDGQEREEEESYTNLVAQIKEQKIAEDKNELKSVLYLILRVSNNYHRTTDFFSKIETILLLLQKPLKKFLSNYEVFEIFRNNKRLILFLLDINVLQMDQMIAKRMLEKDYLDQNYPQYFYPEIKKFIDKKNAGMISTEMTDDFDEMRKIGENNDELYQMIKNDSIEEFITFVNKKFLPLSSLIDPSIFETNCFLLKNKKLNLIEHAAFFGSIQIFKYLHINGVELKPSIWIQAIHGNNPEVINYIQEKNVVPEDQSYEECLKEAVKCHHNDIVVYILDYLLDKKVETVNRHKKYNKNLLVYCFHYRNYISFPSRFQNNRFLFHYACEYDYFYIVKSLLNDKKMNLNGKIINNIFLIGLSFRIFL</sequence>
<dbReference type="Gene3D" id="1.25.40.20">
    <property type="entry name" value="Ankyrin repeat-containing domain"/>
    <property type="match status" value="1"/>
</dbReference>
<keyword evidence="2" id="KW-1185">Reference proteome</keyword>
<evidence type="ECO:0000313" key="2">
    <source>
        <dbReference type="Proteomes" id="UP001470230"/>
    </source>
</evidence>
<name>A0ABR2H7P6_9EUKA</name>
<dbReference type="Proteomes" id="UP001470230">
    <property type="component" value="Unassembled WGS sequence"/>
</dbReference>
<dbReference type="PANTHER" id="PTHR24159:SF5">
    <property type="entry name" value="ANK_REP_REGION DOMAIN-CONTAINING PROTEIN"/>
    <property type="match status" value="1"/>
</dbReference>
<dbReference type="SUPFAM" id="SSF48403">
    <property type="entry name" value="Ankyrin repeat"/>
    <property type="match status" value="1"/>
</dbReference>
<reference evidence="1 2" key="1">
    <citation type="submission" date="2024-04" db="EMBL/GenBank/DDBJ databases">
        <title>Tritrichomonas musculus Genome.</title>
        <authorList>
            <person name="Alves-Ferreira E."/>
            <person name="Grigg M."/>
            <person name="Lorenzi H."/>
            <person name="Galac M."/>
        </authorList>
    </citation>
    <scope>NUCLEOTIDE SEQUENCE [LARGE SCALE GENOMIC DNA]</scope>
    <source>
        <strain evidence="1 2">EAF2021</strain>
    </source>
</reference>
<dbReference type="PANTHER" id="PTHR24159">
    <property type="match status" value="1"/>
</dbReference>
<dbReference type="EMBL" id="JAPFFF010000039">
    <property type="protein sequence ID" value="KAK8842235.1"/>
    <property type="molecule type" value="Genomic_DNA"/>
</dbReference>
<evidence type="ECO:0008006" key="3">
    <source>
        <dbReference type="Google" id="ProtNLM"/>
    </source>
</evidence>
<accession>A0ABR2H7P6</accession>
<proteinExistence type="predicted"/>
<organism evidence="1 2">
    <name type="scientific">Tritrichomonas musculus</name>
    <dbReference type="NCBI Taxonomy" id="1915356"/>
    <lineage>
        <taxon>Eukaryota</taxon>
        <taxon>Metamonada</taxon>
        <taxon>Parabasalia</taxon>
        <taxon>Tritrichomonadida</taxon>
        <taxon>Tritrichomonadidae</taxon>
        <taxon>Tritrichomonas</taxon>
    </lineage>
</organism>
<dbReference type="InterPro" id="IPR036770">
    <property type="entry name" value="Ankyrin_rpt-contain_sf"/>
</dbReference>
<comment type="caution">
    <text evidence="1">The sequence shown here is derived from an EMBL/GenBank/DDBJ whole genome shotgun (WGS) entry which is preliminary data.</text>
</comment>
<gene>
    <name evidence="1" type="ORF">M9Y10_026468</name>
</gene>
<protein>
    <recommendedName>
        <fullName evidence="3">DUF3447 domain-containing protein</fullName>
    </recommendedName>
</protein>
<evidence type="ECO:0000313" key="1">
    <source>
        <dbReference type="EMBL" id="KAK8842235.1"/>
    </source>
</evidence>